<feature type="binding site" evidence="11">
    <location>
        <position position="1084"/>
    </location>
    <ligand>
        <name>[4Fe-4S] cluster</name>
        <dbReference type="ChEBI" id="CHEBI:49883"/>
        <label>3</label>
    </ligand>
</feature>
<protein>
    <submittedName>
        <fullName evidence="13">Pyruvate synthase subunit porA</fullName>
        <ecNumber evidence="13">1.2.7.1</ecNumber>
    </submittedName>
</protein>
<dbReference type="PANTHER" id="PTHR32154">
    <property type="entry name" value="PYRUVATE-FLAVODOXIN OXIDOREDUCTASE-RELATED"/>
    <property type="match status" value="1"/>
</dbReference>
<dbReference type="Gene3D" id="3.40.50.970">
    <property type="match status" value="2"/>
</dbReference>
<evidence type="ECO:0000256" key="2">
    <source>
        <dbReference type="ARBA" id="ARBA00022448"/>
    </source>
</evidence>
<keyword evidence="8 11" id="KW-0411">Iron-sulfur</keyword>
<feature type="binding site" evidence="11">
    <location>
        <position position="695"/>
    </location>
    <ligand>
        <name>[4Fe-4S] cluster</name>
        <dbReference type="ChEBI" id="CHEBI:49883"/>
        <label>1</label>
    </ligand>
</feature>
<dbReference type="CDD" id="cd03377">
    <property type="entry name" value="TPP_PFOR_PNO"/>
    <property type="match status" value="1"/>
</dbReference>
<feature type="binding site" evidence="11">
    <location>
        <position position="824"/>
    </location>
    <ligand>
        <name>[4Fe-4S] cluster</name>
        <dbReference type="ChEBI" id="CHEBI:49883"/>
        <label>3</label>
    </ligand>
</feature>
<dbReference type="InterPro" id="IPR017896">
    <property type="entry name" value="4Fe4S_Fe-S-bd"/>
</dbReference>
<dbReference type="Pfam" id="PF12838">
    <property type="entry name" value="Fer4_7"/>
    <property type="match status" value="1"/>
</dbReference>
<keyword evidence="6 9" id="KW-0560">Oxidoreductase</keyword>
<dbReference type="PROSITE" id="PS51379">
    <property type="entry name" value="4FE4S_FER_2"/>
    <property type="match status" value="2"/>
</dbReference>
<dbReference type="RefSeq" id="WP_018920212.1">
    <property type="nucleotide sequence ID" value="NZ_LR134384.1"/>
</dbReference>
<dbReference type="InterPro" id="IPR050722">
    <property type="entry name" value="Pyruvate:ferred/Flavod_OxRd"/>
</dbReference>
<dbReference type="SUPFAM" id="SSF52518">
    <property type="entry name" value="Thiamin diphosphate-binding fold (THDP-binding)"/>
    <property type="match status" value="2"/>
</dbReference>
<gene>
    <name evidence="13" type="primary">porA_2</name>
    <name evidence="13" type="ORF">NCTC13071_01562</name>
</gene>
<keyword evidence="4 11" id="KW-0479">Metal-binding</keyword>
<feature type="binding site" evidence="11">
    <location>
        <position position="821"/>
    </location>
    <ligand>
        <name>[4Fe-4S] cluster</name>
        <dbReference type="ChEBI" id="CHEBI:49883"/>
        <label>3</label>
    </ligand>
</feature>
<dbReference type="Gene3D" id="4.10.780.10">
    <property type="entry name" value="Pyruvate-flavodoxin oxidoreductase, EKR domain"/>
    <property type="match status" value="1"/>
</dbReference>
<dbReference type="Gene3D" id="3.30.70.20">
    <property type="match status" value="1"/>
</dbReference>
<dbReference type="SMART" id="SM00890">
    <property type="entry name" value="EKR"/>
    <property type="match status" value="1"/>
</dbReference>
<dbReference type="FunFam" id="3.30.70.20:FF:000022">
    <property type="entry name" value="Pyruvate:ferredoxin (Flavodoxin) oxidoreductase"/>
    <property type="match status" value="1"/>
</dbReference>
<feature type="domain" description="4Fe-4S ferredoxin-type" evidence="12">
    <location>
        <begin position="683"/>
        <end position="712"/>
    </location>
</feature>
<dbReference type="SUPFAM" id="SSF54862">
    <property type="entry name" value="4Fe-4S ferredoxins"/>
    <property type="match status" value="1"/>
</dbReference>
<feature type="binding site" evidence="11">
    <location>
        <position position="849"/>
    </location>
    <ligand>
        <name>[4Fe-4S] cluster</name>
        <dbReference type="ChEBI" id="CHEBI:49883"/>
        <label>3</label>
    </ligand>
</feature>
<feature type="binding site" evidence="11">
    <location>
        <position position="750"/>
    </location>
    <ligand>
        <name>[4Fe-4S] cluster</name>
        <dbReference type="ChEBI" id="CHEBI:49883"/>
        <label>2</label>
    </ligand>
</feature>
<evidence type="ECO:0000256" key="3">
    <source>
        <dbReference type="ARBA" id="ARBA00022485"/>
    </source>
</evidence>
<dbReference type="Gene3D" id="3.40.50.920">
    <property type="match status" value="1"/>
</dbReference>
<evidence type="ECO:0000256" key="5">
    <source>
        <dbReference type="ARBA" id="ARBA00022982"/>
    </source>
</evidence>
<evidence type="ECO:0000256" key="10">
    <source>
        <dbReference type="PIRSR" id="PIRSR000159-2"/>
    </source>
</evidence>
<dbReference type="GO" id="GO:0030976">
    <property type="term" value="F:thiamine pyrophosphate binding"/>
    <property type="evidence" value="ECO:0007669"/>
    <property type="project" value="InterPro"/>
</dbReference>
<evidence type="ECO:0000256" key="4">
    <source>
        <dbReference type="ARBA" id="ARBA00022723"/>
    </source>
</evidence>
<dbReference type="NCBIfam" id="TIGR02176">
    <property type="entry name" value="pyruv_ox_red"/>
    <property type="match status" value="1"/>
</dbReference>
<dbReference type="EC" id="1.2.7.1" evidence="13"/>
<dbReference type="GO" id="GO:0022900">
    <property type="term" value="P:electron transport chain"/>
    <property type="evidence" value="ECO:0007669"/>
    <property type="project" value="InterPro"/>
</dbReference>
<keyword evidence="2 9" id="KW-0813">Transport</keyword>
<evidence type="ECO:0000313" key="14">
    <source>
        <dbReference type="Proteomes" id="UP000274578"/>
    </source>
</evidence>
<reference evidence="13 14" key="1">
    <citation type="submission" date="2018-12" db="EMBL/GenBank/DDBJ databases">
        <authorList>
            <consortium name="Pathogen Informatics"/>
        </authorList>
    </citation>
    <scope>NUCLEOTIDE SEQUENCE [LARGE SCALE GENOMIC DNA]</scope>
    <source>
        <strain evidence="13 14">NCTC13071</strain>
    </source>
</reference>
<dbReference type="PIRSF" id="PIRSF000159">
    <property type="entry name" value="NifJ"/>
    <property type="match status" value="1"/>
</dbReference>
<dbReference type="FunFam" id="3.40.50.970:FF:000012">
    <property type="entry name" value="Pyruvate:ferredoxin (Flavodoxin) oxidoreductase"/>
    <property type="match status" value="1"/>
</dbReference>
<evidence type="ECO:0000313" key="13">
    <source>
        <dbReference type="EMBL" id="VEH15558.1"/>
    </source>
</evidence>
<dbReference type="InterPro" id="IPR002869">
    <property type="entry name" value="Pyrv_flavodox_OxRed_cen"/>
</dbReference>
<dbReference type="InterPro" id="IPR011766">
    <property type="entry name" value="TPP_enzyme_TPP-bd"/>
</dbReference>
<dbReference type="CDD" id="cd07034">
    <property type="entry name" value="TPP_PYR_PFOR_IOR-alpha_like"/>
    <property type="match status" value="1"/>
</dbReference>
<feature type="site" description="Important for catalytic activity" evidence="10">
    <location>
        <position position="116"/>
    </location>
</feature>
<comment type="similarity">
    <text evidence="1 9">Belongs to the pyruvate:ferredoxin/flavodoxin oxidoreductase family.</text>
</comment>
<dbReference type="InterPro" id="IPR019752">
    <property type="entry name" value="Pyrv/ketoisovalerate_OxRed_cat"/>
</dbReference>
<dbReference type="Pfam" id="PF01855">
    <property type="entry name" value="POR_N"/>
    <property type="match status" value="1"/>
</dbReference>
<dbReference type="Proteomes" id="UP000274578">
    <property type="component" value="Chromosome 1"/>
</dbReference>
<evidence type="ECO:0000256" key="11">
    <source>
        <dbReference type="PIRSR" id="PIRSR000159-50"/>
    </source>
</evidence>
<evidence type="ECO:0000256" key="9">
    <source>
        <dbReference type="PIRNR" id="PIRNR000159"/>
    </source>
</evidence>
<dbReference type="InterPro" id="IPR029061">
    <property type="entry name" value="THDP-binding"/>
</dbReference>
<dbReference type="EMBL" id="LR134384">
    <property type="protein sequence ID" value="VEH15558.1"/>
    <property type="molecule type" value="Genomic_DNA"/>
</dbReference>
<feature type="binding site" evidence="11">
    <location>
        <position position="747"/>
    </location>
    <ligand>
        <name>[4Fe-4S] cluster</name>
        <dbReference type="ChEBI" id="CHEBI:49883"/>
        <label>2</label>
    </ligand>
</feature>
<dbReference type="Pfam" id="PF17147">
    <property type="entry name" value="PFOR_II"/>
    <property type="match status" value="1"/>
</dbReference>
<evidence type="ECO:0000256" key="8">
    <source>
        <dbReference type="ARBA" id="ARBA00023014"/>
    </source>
</evidence>
<sequence>MAKEKKFITCDGNTAAAHVSYMFTEVAAIYPITPSSPMAEHVDEWAAKGRKNLFGQTVSIQEMESEAGAAGAVHGSLQAGALTSTYTASQGLLLMIPNMYKIAGELLPCVFNVSARTLASHSLCIFGDHQDVMACRQTGFAMFCSGSVQEVMDLSAVPHLATLETSVPFINFFDGFRTSHEYHKVEEMDMEDVRSLVNPEFIKNFRDRALTPERPVTRGTAENPETFFTHREASNQYYDRIPAIVEKYLGEISKITGREYHLFNYYGAKDAENIIVLMGSATEPAREAIDFLVKQGKKVGMVAVHLYRPFSVEAIREAIPATVKRIAVLDRTKEPGAEGEPLYLDVKSALYDDPRKPLIVGGRYGLGSSDTTPAKIISVFNNLELPMPKNHFTVGIVDDVTFTSLPEVEEIPMGGASLFEAKFYGLGADGTVGANKNSVQIIGNNTSKYCQAYFSYDSKKSGGFTCSHLRFGDEPIHSSYQVNTPNFVACHVQAYLHMYDVTRGLRDNGTFLLNTIFEGEELVNFIPNKVKAHFAKHNIKVYYINATKIAQEIGLGNRTNTILQSAFFRITQVIPTELAVEQMKAFIVKSYGKKGQDIVDKNYAAVDRGDEYKELTIDPAWANLPADEDKDGNVPAFIKEIVRPINAQAGDLLKVSDFVKHGTVDGTWKNGTAAYEKRGVAAFVPVWKPENCIQCNKCAYSCPHATIRPFVLNEKEKGDFGDETIDILAPKQLKGMQFRIQVDVLDCLGCGNCADICPGKKGEKALVMAPFNVDAPDMIKEMNNWEHMVKNVTSKQDLVDIKQSPKNSQFAQPLFEFSGACSGCGETPYVKLISQLFGDREMIANATGCSSIYSASIPSTPYTTNEKGQGPAFDNSLFEDFCEFGLGMAMGNKKMKERIVKLLNDAMAHEDNPAEFKAAAEKWIAGKDDADASKEAAAELKPLIKAGAEAGCPICKELQTLEHYLVKRSQWIIGGDGASYDIGYGGLDHVLSTGEDVNILVLDTEVYSNTGGQSSKATPLGAIAQFAAQGKRIRKKDLGLMQTTYGYVYVAQIAMGADNAQTLKAIREAEAYPGPSLIIAYAPCINHGIKGTKNMKRSMGRSQNEEKLAVDCGYWHLWRYDPRLADEGKNPFQLDSKAPNFADFREFLMGEVRYSSVAKAYPNEAEELFAEAEKMAKLRYQTYQRKSKEDWSETID</sequence>
<name>A0A3S4X2C5_9BACT</name>
<feature type="site" description="Important for catalytic activity" evidence="10">
    <location>
        <position position="33"/>
    </location>
</feature>
<evidence type="ECO:0000256" key="1">
    <source>
        <dbReference type="ARBA" id="ARBA00009032"/>
    </source>
</evidence>
<feature type="site" description="Important for catalytic activity" evidence="10">
    <location>
        <position position="1009"/>
    </location>
</feature>
<feature type="binding site" evidence="11">
    <location>
        <position position="753"/>
    </location>
    <ligand>
        <name>[4Fe-4S] cluster</name>
        <dbReference type="ChEBI" id="CHEBI:49883"/>
        <label>2</label>
    </ligand>
</feature>
<dbReference type="KEGG" id="poc:NCTC13071_01562"/>
<accession>A0A3S4X2C5</accession>
<dbReference type="Pfam" id="PF02775">
    <property type="entry name" value="TPP_enzyme_C"/>
    <property type="match status" value="1"/>
</dbReference>
<keyword evidence="3 11" id="KW-0004">4Fe-4S</keyword>
<dbReference type="GO" id="GO:0005506">
    <property type="term" value="F:iron ion binding"/>
    <property type="evidence" value="ECO:0007669"/>
    <property type="project" value="InterPro"/>
</dbReference>
<dbReference type="InterPro" id="IPR033412">
    <property type="entry name" value="PFOR_II"/>
</dbReference>
<evidence type="ECO:0000256" key="7">
    <source>
        <dbReference type="ARBA" id="ARBA00023004"/>
    </source>
</evidence>
<dbReference type="InterPro" id="IPR019456">
    <property type="entry name" value="Pyrv-flavodox_OxRtase_EKR"/>
</dbReference>
<dbReference type="SUPFAM" id="SSF52922">
    <property type="entry name" value="TK C-terminal domain-like"/>
    <property type="match status" value="1"/>
</dbReference>
<dbReference type="InterPro" id="IPR011895">
    <property type="entry name" value="Pyrv_flavodox_OxRed"/>
</dbReference>
<dbReference type="GO" id="GO:0051539">
    <property type="term" value="F:4 iron, 4 sulfur cluster binding"/>
    <property type="evidence" value="ECO:0007669"/>
    <property type="project" value="UniProtKB-KW"/>
</dbReference>
<dbReference type="InterPro" id="IPR009014">
    <property type="entry name" value="Transketo_C/PFOR_II"/>
</dbReference>
<dbReference type="PANTHER" id="PTHR32154:SF0">
    <property type="entry name" value="PYRUVATE-FLAVODOXIN OXIDOREDUCTASE-RELATED"/>
    <property type="match status" value="1"/>
</dbReference>
<keyword evidence="5 9" id="KW-0249">Electron transport</keyword>
<dbReference type="Gene3D" id="3.40.920.10">
    <property type="entry name" value="Pyruvate-ferredoxin oxidoreductase, PFOR, domain III"/>
    <property type="match status" value="1"/>
</dbReference>
<feature type="site" description="Important for catalytic activity" evidence="10">
    <location>
        <position position="66"/>
    </location>
</feature>
<dbReference type="GeneID" id="85012381"/>
<keyword evidence="13" id="KW-0670">Pyruvate</keyword>
<dbReference type="AlphaFoldDB" id="A0A3S4X2C5"/>
<dbReference type="InterPro" id="IPR037112">
    <property type="entry name" value="Pyrv-flavodox_OxR_EKR_sf"/>
</dbReference>
<feature type="binding site" evidence="11">
    <location>
        <position position="757"/>
    </location>
    <ligand>
        <name>[4Fe-4S] cluster</name>
        <dbReference type="ChEBI" id="CHEBI:49883"/>
        <label>1</label>
    </ligand>
</feature>
<proteinExistence type="inferred from homology"/>
<dbReference type="GO" id="GO:0019164">
    <property type="term" value="F:pyruvate synthase activity"/>
    <property type="evidence" value="ECO:0007669"/>
    <property type="project" value="UniProtKB-EC"/>
</dbReference>
<dbReference type="FunFam" id="3.40.50.920:FF:000007">
    <property type="entry name" value="Pyruvate:ferredoxin (Flavodoxin) oxidoreductase"/>
    <property type="match status" value="1"/>
</dbReference>
<evidence type="ECO:0000259" key="12">
    <source>
        <dbReference type="PROSITE" id="PS51379"/>
    </source>
</evidence>
<dbReference type="InterPro" id="IPR017900">
    <property type="entry name" value="4Fe4S_Fe_S_CS"/>
</dbReference>
<dbReference type="FunFam" id="3.40.50.970:FF:000041">
    <property type="entry name" value="Pyruvate:ferredoxin (Flavodoxin) oxidoreductase"/>
    <property type="match status" value="1"/>
</dbReference>
<dbReference type="Pfam" id="PF01558">
    <property type="entry name" value="POR"/>
    <property type="match status" value="1"/>
</dbReference>
<comment type="cofactor">
    <cofactor evidence="11">
        <name>[4Fe-4S] cluster</name>
        <dbReference type="ChEBI" id="CHEBI:49883"/>
    </cofactor>
    <text evidence="11">Binds 3 [4Fe-4S] clusters per subunit.</text>
</comment>
<feature type="binding site" evidence="11">
    <location>
        <position position="702"/>
    </location>
    <ligand>
        <name>[4Fe-4S] cluster</name>
        <dbReference type="ChEBI" id="CHEBI:49883"/>
        <label>2</label>
    </ligand>
</feature>
<keyword evidence="7 11" id="KW-0408">Iron</keyword>
<feature type="domain" description="4Fe-4S ferredoxin-type" evidence="12">
    <location>
        <begin position="738"/>
        <end position="758"/>
    </location>
</feature>
<dbReference type="GO" id="GO:0006979">
    <property type="term" value="P:response to oxidative stress"/>
    <property type="evidence" value="ECO:0007669"/>
    <property type="project" value="TreeGrafter"/>
</dbReference>
<evidence type="ECO:0000256" key="6">
    <source>
        <dbReference type="ARBA" id="ARBA00023002"/>
    </source>
</evidence>
<dbReference type="Pfam" id="PF10371">
    <property type="entry name" value="EKR"/>
    <property type="match status" value="1"/>
</dbReference>
<feature type="binding site" evidence="11">
    <location>
        <position position="698"/>
    </location>
    <ligand>
        <name>[4Fe-4S] cluster</name>
        <dbReference type="ChEBI" id="CHEBI:49883"/>
        <label>1</label>
    </ligand>
</feature>
<dbReference type="PROSITE" id="PS00198">
    <property type="entry name" value="4FE4S_FER_1"/>
    <property type="match status" value="1"/>
</dbReference>
<dbReference type="InterPro" id="IPR002880">
    <property type="entry name" value="Pyrv_Fd/Flavodoxin_OxRdtase_N"/>
</dbReference>
<feature type="binding site" evidence="11">
    <location>
        <position position="692"/>
    </location>
    <ligand>
        <name>[4Fe-4S] cluster</name>
        <dbReference type="ChEBI" id="CHEBI:49883"/>
        <label>1</label>
    </ligand>
</feature>
<organism evidence="13 14">
    <name type="scientific">Segatella oris</name>
    <dbReference type="NCBI Taxonomy" id="28135"/>
    <lineage>
        <taxon>Bacteria</taxon>
        <taxon>Pseudomonadati</taxon>
        <taxon>Bacteroidota</taxon>
        <taxon>Bacteroidia</taxon>
        <taxon>Bacteroidales</taxon>
        <taxon>Prevotellaceae</taxon>
        <taxon>Segatella</taxon>
    </lineage>
</organism>
<dbReference type="SUPFAM" id="SSF53323">
    <property type="entry name" value="Pyruvate-ferredoxin oxidoreductase, PFOR, domain III"/>
    <property type="match status" value="1"/>
</dbReference>
<dbReference type="FunFam" id="3.40.920.10:FF:000001">
    <property type="entry name" value="Pyruvate:ferredoxin (Flavodoxin) oxidoreductase"/>
    <property type="match status" value="1"/>
</dbReference>